<dbReference type="EMBL" id="JBANAX010000042">
    <property type="protein sequence ID" value="KAL1225017.1"/>
    <property type="molecule type" value="Genomic_DNA"/>
</dbReference>
<dbReference type="Pfam" id="PF14392">
    <property type="entry name" value="zf-CCHC_4"/>
    <property type="match status" value="1"/>
</dbReference>
<accession>A0ABD1C6B5</accession>
<name>A0ABD1C6B5_CARAN</name>
<feature type="compositionally biased region" description="Basic residues" evidence="1">
    <location>
        <begin position="353"/>
        <end position="362"/>
    </location>
</feature>
<feature type="domain" description="Zinc knuckle CX2CX4HX4C" evidence="3">
    <location>
        <begin position="122"/>
        <end position="169"/>
    </location>
</feature>
<dbReference type="PANTHER" id="PTHR31286">
    <property type="entry name" value="GLYCINE-RICH CELL WALL STRUCTURAL PROTEIN 1.8-LIKE"/>
    <property type="match status" value="1"/>
</dbReference>
<evidence type="ECO:0000259" key="2">
    <source>
        <dbReference type="Pfam" id="PF14111"/>
    </source>
</evidence>
<evidence type="ECO:0000259" key="3">
    <source>
        <dbReference type="Pfam" id="PF14392"/>
    </source>
</evidence>
<sequence length="424" mass="48285">MAKMIEAMPKVWRIIGRVRGIALYRDRFQFVFQREEDLQTVLEDRRWSYNHWTMVLERWIASSPASFLTSLEVWVRIRNIPMNHYTTKTMDMLGSAIGHVEEIAYDPKVSQTTDFVRARITFDIANPERSTKNLNLPTGEVVVINYEYEKLRKQCFHCHRLTHEKFGCPLLRKGRSGKSEQTHFTEQIEERLGESSKQSEGVNKGRSTQFLEGPPGFPPRFPGLSKEDNRLAVQYISHADATERLARITKVQQSIEEGLTATVPQRPLITKDINKGKGQVFGFDVEETRSKQQHSQSSNSFVSASNHHIPLALEEVQSRAPRPTTSLPVDGTKGFSMGISPNHALSGSLPGEKRKRGRPSKWKRVEWKDGSEQFVLSFPNADEDRGKDNNLKRKAVEVGTSQTNKNPKTQEKTVASDLKPLLSQ</sequence>
<feature type="region of interest" description="Disordered" evidence="1">
    <location>
        <begin position="314"/>
        <end position="365"/>
    </location>
</feature>
<dbReference type="InterPro" id="IPR040256">
    <property type="entry name" value="At4g02000-like"/>
</dbReference>
<comment type="caution">
    <text evidence="4">The sequence shown here is derived from an EMBL/GenBank/DDBJ whole genome shotgun (WGS) entry which is preliminary data.</text>
</comment>
<dbReference type="Pfam" id="PF14111">
    <property type="entry name" value="DUF4283"/>
    <property type="match status" value="1"/>
</dbReference>
<evidence type="ECO:0000256" key="1">
    <source>
        <dbReference type="SAM" id="MobiDB-lite"/>
    </source>
</evidence>
<feature type="compositionally biased region" description="Basic and acidic residues" evidence="1">
    <location>
        <begin position="382"/>
        <end position="396"/>
    </location>
</feature>
<feature type="region of interest" description="Disordered" evidence="1">
    <location>
        <begin position="187"/>
        <end position="218"/>
    </location>
</feature>
<dbReference type="Proteomes" id="UP001558713">
    <property type="component" value="Unassembled WGS sequence"/>
</dbReference>
<evidence type="ECO:0000313" key="5">
    <source>
        <dbReference type="Proteomes" id="UP001558713"/>
    </source>
</evidence>
<feature type="compositionally biased region" description="Polar residues" evidence="1">
    <location>
        <begin position="195"/>
        <end position="210"/>
    </location>
</feature>
<evidence type="ECO:0008006" key="6">
    <source>
        <dbReference type="Google" id="ProtNLM"/>
    </source>
</evidence>
<dbReference type="InterPro" id="IPR025558">
    <property type="entry name" value="DUF4283"/>
</dbReference>
<evidence type="ECO:0000313" key="4">
    <source>
        <dbReference type="EMBL" id="KAL1225017.1"/>
    </source>
</evidence>
<gene>
    <name evidence="4" type="ORF">V5N11_002796</name>
</gene>
<dbReference type="PANTHER" id="PTHR31286:SF178">
    <property type="entry name" value="DUF4283 DOMAIN-CONTAINING PROTEIN"/>
    <property type="match status" value="1"/>
</dbReference>
<reference evidence="4 5" key="1">
    <citation type="submission" date="2024-04" db="EMBL/GenBank/DDBJ databases">
        <title>Genome assembly C_amara_ONT_v2.</title>
        <authorList>
            <person name="Yant L."/>
            <person name="Moore C."/>
            <person name="Slenker M."/>
        </authorList>
    </citation>
    <scope>NUCLEOTIDE SEQUENCE [LARGE SCALE GENOMIC DNA]</scope>
    <source>
        <tissue evidence="4">Leaf</tissue>
    </source>
</reference>
<feature type="domain" description="DUF4283" evidence="2">
    <location>
        <begin position="1"/>
        <end position="59"/>
    </location>
</feature>
<dbReference type="AlphaFoldDB" id="A0ABD1C6B5"/>
<proteinExistence type="predicted"/>
<keyword evidence="5" id="KW-1185">Reference proteome</keyword>
<protein>
    <recommendedName>
        <fullName evidence="6">DUF4283 domain-containing protein</fullName>
    </recommendedName>
</protein>
<organism evidence="4 5">
    <name type="scientific">Cardamine amara subsp. amara</name>
    <dbReference type="NCBI Taxonomy" id="228776"/>
    <lineage>
        <taxon>Eukaryota</taxon>
        <taxon>Viridiplantae</taxon>
        <taxon>Streptophyta</taxon>
        <taxon>Embryophyta</taxon>
        <taxon>Tracheophyta</taxon>
        <taxon>Spermatophyta</taxon>
        <taxon>Magnoliopsida</taxon>
        <taxon>eudicotyledons</taxon>
        <taxon>Gunneridae</taxon>
        <taxon>Pentapetalae</taxon>
        <taxon>rosids</taxon>
        <taxon>malvids</taxon>
        <taxon>Brassicales</taxon>
        <taxon>Brassicaceae</taxon>
        <taxon>Cardamineae</taxon>
        <taxon>Cardamine</taxon>
    </lineage>
</organism>
<feature type="region of interest" description="Disordered" evidence="1">
    <location>
        <begin position="378"/>
        <end position="424"/>
    </location>
</feature>
<dbReference type="InterPro" id="IPR025836">
    <property type="entry name" value="Zn_knuckle_CX2CX4HX4C"/>
</dbReference>